<keyword evidence="2" id="KW-0472">Membrane</keyword>
<dbReference type="Gene3D" id="2.70.170.10">
    <property type="entry name" value="Neurotransmitter-gated ion-channel ligand-binding domain"/>
    <property type="match status" value="1"/>
</dbReference>
<evidence type="ECO:0000313" key="5">
    <source>
        <dbReference type="Proteomes" id="UP000499080"/>
    </source>
</evidence>
<keyword evidence="5" id="KW-1185">Reference proteome</keyword>
<dbReference type="AlphaFoldDB" id="A0A4Y2BE28"/>
<dbReference type="Proteomes" id="UP000499080">
    <property type="component" value="Unassembled WGS sequence"/>
</dbReference>
<dbReference type="InterPro" id="IPR006202">
    <property type="entry name" value="Neur_chan_lig-bd"/>
</dbReference>
<feature type="domain" description="Neurotransmitter-gated ion-channel ligand-binding" evidence="3">
    <location>
        <begin position="4"/>
        <end position="148"/>
    </location>
</feature>
<organism evidence="4 5">
    <name type="scientific">Araneus ventricosus</name>
    <name type="common">Orbweaver spider</name>
    <name type="synonym">Epeira ventricosa</name>
    <dbReference type="NCBI Taxonomy" id="182803"/>
    <lineage>
        <taxon>Eukaryota</taxon>
        <taxon>Metazoa</taxon>
        <taxon>Ecdysozoa</taxon>
        <taxon>Arthropoda</taxon>
        <taxon>Chelicerata</taxon>
        <taxon>Arachnida</taxon>
        <taxon>Araneae</taxon>
        <taxon>Araneomorphae</taxon>
        <taxon>Entelegynae</taxon>
        <taxon>Araneoidea</taxon>
        <taxon>Araneidae</taxon>
        <taxon>Araneus</taxon>
    </lineage>
</organism>
<dbReference type="OrthoDB" id="6415852at2759"/>
<protein>
    <submittedName>
        <fullName evidence="4">Gamma-aminobutyric acid receptor subunit alpha-2</fullName>
    </submittedName>
</protein>
<evidence type="ECO:0000259" key="3">
    <source>
        <dbReference type="Pfam" id="PF02931"/>
    </source>
</evidence>
<comment type="subcellular location">
    <subcellularLocation>
        <location evidence="1">Membrane</location>
        <topology evidence="1">Multi-pass membrane protein</topology>
    </subcellularLocation>
</comment>
<dbReference type="Pfam" id="PF02931">
    <property type="entry name" value="Neur_chan_LBD"/>
    <property type="match status" value="1"/>
</dbReference>
<proteinExistence type="predicted"/>
<dbReference type="GO" id="GO:0016020">
    <property type="term" value="C:membrane"/>
    <property type="evidence" value="ECO:0007669"/>
    <property type="project" value="UniProtKB-SubCell"/>
</dbReference>
<dbReference type="EMBL" id="BGPR01000070">
    <property type="protein sequence ID" value="GBL90243.1"/>
    <property type="molecule type" value="Genomic_DNA"/>
</dbReference>
<dbReference type="PANTHER" id="PTHR18945">
    <property type="entry name" value="NEUROTRANSMITTER GATED ION CHANNEL"/>
    <property type="match status" value="1"/>
</dbReference>
<dbReference type="SUPFAM" id="SSF63712">
    <property type="entry name" value="Nicotinic receptor ligand binding domain-like"/>
    <property type="match status" value="1"/>
</dbReference>
<accession>A0A4Y2BE28</accession>
<dbReference type="PROSITE" id="PS00236">
    <property type="entry name" value="NEUROTR_ION_CHANNEL"/>
    <property type="match status" value="1"/>
</dbReference>
<name>A0A4Y2BE28_ARAVE</name>
<keyword evidence="4" id="KW-0675">Receptor</keyword>
<sequence length="238" mass="27615">MDLLPNGYEIHQPPAHGGKSTKIFTWVQILDFGDINQANMDYLLHAFVIHVWNDSRLLVDQYRGRERPTFLHHKCRDYVWTPYVFYETVKDAKSDLQHLPSSEFRILPDGAVFISTKFIFRAFCPMHLEYFPFDTQTCVFKISMLTSNVLTELQWIGGPDSPYKQERMSVEVVHEPRLLLFHFKEPINESVVDVYTEGLGRLNNQLAQSTDLESLKSHQKAVTIASIPHMNIKTPFKA</sequence>
<evidence type="ECO:0000313" key="4">
    <source>
        <dbReference type="EMBL" id="GBL90243.1"/>
    </source>
</evidence>
<evidence type="ECO:0000256" key="2">
    <source>
        <dbReference type="ARBA" id="ARBA00023136"/>
    </source>
</evidence>
<dbReference type="InterPro" id="IPR018000">
    <property type="entry name" value="Neurotransmitter_ion_chnl_CS"/>
</dbReference>
<comment type="caution">
    <text evidence="4">The sequence shown here is derived from an EMBL/GenBank/DDBJ whole genome shotgun (WGS) entry which is preliminary data.</text>
</comment>
<evidence type="ECO:0000256" key="1">
    <source>
        <dbReference type="ARBA" id="ARBA00004141"/>
    </source>
</evidence>
<dbReference type="InterPro" id="IPR036734">
    <property type="entry name" value="Neur_chan_lig-bd_sf"/>
</dbReference>
<dbReference type="InterPro" id="IPR006201">
    <property type="entry name" value="Neur_channel"/>
</dbReference>
<reference evidence="4 5" key="1">
    <citation type="journal article" date="2019" name="Sci. Rep.">
        <title>Orb-weaving spider Araneus ventricosus genome elucidates the spidroin gene catalogue.</title>
        <authorList>
            <person name="Kono N."/>
            <person name="Nakamura H."/>
            <person name="Ohtoshi R."/>
            <person name="Moran D.A.P."/>
            <person name="Shinohara A."/>
            <person name="Yoshida Y."/>
            <person name="Fujiwara M."/>
            <person name="Mori M."/>
            <person name="Tomita M."/>
            <person name="Arakawa K."/>
        </authorList>
    </citation>
    <scope>NUCLEOTIDE SEQUENCE [LARGE SCALE GENOMIC DNA]</scope>
</reference>
<dbReference type="GO" id="GO:0004888">
    <property type="term" value="F:transmembrane signaling receptor activity"/>
    <property type="evidence" value="ECO:0007669"/>
    <property type="project" value="InterPro"/>
</dbReference>
<gene>
    <name evidence="4" type="primary">Gabra2</name>
    <name evidence="4" type="ORF">AVEN_130355_1</name>
</gene>
<dbReference type="GO" id="GO:0005230">
    <property type="term" value="F:extracellular ligand-gated monoatomic ion channel activity"/>
    <property type="evidence" value="ECO:0007669"/>
    <property type="project" value="InterPro"/>
</dbReference>